<dbReference type="GO" id="GO:0016887">
    <property type="term" value="F:ATP hydrolysis activity"/>
    <property type="evidence" value="ECO:0007669"/>
    <property type="project" value="InterPro"/>
</dbReference>
<dbReference type="Pfam" id="PF00005">
    <property type="entry name" value="ABC_tran"/>
    <property type="match status" value="2"/>
</dbReference>
<evidence type="ECO:0000259" key="5">
    <source>
        <dbReference type="PROSITE" id="PS50893"/>
    </source>
</evidence>
<dbReference type="CDD" id="cd03216">
    <property type="entry name" value="ABC_Carb_Monos_I"/>
    <property type="match status" value="1"/>
</dbReference>
<dbReference type="GO" id="GO:0005524">
    <property type="term" value="F:ATP binding"/>
    <property type="evidence" value="ECO:0007669"/>
    <property type="project" value="UniProtKB-KW"/>
</dbReference>
<keyword evidence="4" id="KW-0067">ATP-binding</keyword>
<evidence type="ECO:0000313" key="6">
    <source>
        <dbReference type="EMBL" id="KAB2585511.1"/>
    </source>
</evidence>
<sequence>MRHTKVSDTATISLRGVCKSYGPVHALQDVSLDVSRGDVLGLIGENGAGKSTLIGVLTGTVRPDAGSLDVNGTHVELGDSRTLRELGISVVVQEQSLVDALRVYENIYLGREGEIGGWGPGRRRRMRDAAQSLLDTLGIEGLRADAVVAELTYPQRQLVEIARAFSRITDATEAPVILLDEPTSALTETEVEILFALIEGWRDRVSFIFVSHILQDVLRISTRLLVLRDGRSIETLSADGVTAERLHELMVGSERSADYYREGEQTGALSPKPLIELRDASSAGEFESVDLVVRPGEVVGLAGVIGSGKASVAAAVAGAESLSTGSIHVDGTAHEHWSVPAAVAAGVLYVPPERAQDSLFRSASIRNNISIGFLDLLRHPWTRLLRLRTERERTTQLARALQVKAPSLSTPIGELSGGNQQKAIFARWQGRECKVLVLSDPTRGIDVGTREEIYGLVRSMAASGVGVLLCAESLEEVIGMSDRIVVMKDGVISAELAAPAERKPAEVDVIKHMM</sequence>
<organism evidence="6 7">
    <name type="scientific">Rhodococcus erythropolis</name>
    <name type="common">Arthrobacter picolinophilus</name>
    <dbReference type="NCBI Taxonomy" id="1833"/>
    <lineage>
        <taxon>Bacteria</taxon>
        <taxon>Bacillati</taxon>
        <taxon>Actinomycetota</taxon>
        <taxon>Actinomycetes</taxon>
        <taxon>Mycobacteriales</taxon>
        <taxon>Nocardiaceae</taxon>
        <taxon>Rhodococcus</taxon>
        <taxon>Rhodococcus erythropolis group</taxon>
    </lineage>
</organism>
<reference evidence="6 7" key="1">
    <citation type="journal article" date="2017" name="Poromechanics V (2013)">
        <title>Genomic Characterization of the Arsenic-Tolerant Actinobacterium, &lt;i&gt;Rhodococcus erythropolis&lt;/i&gt; S43.</title>
        <authorList>
            <person name="Retamal-Morales G."/>
            <person name="Mehnert M."/>
            <person name="Schwabe R."/>
            <person name="Tischler D."/>
            <person name="Schloemann M."/>
            <person name="Levican G.J."/>
        </authorList>
    </citation>
    <scope>NUCLEOTIDE SEQUENCE [LARGE SCALE GENOMIC DNA]</scope>
    <source>
        <strain evidence="6 7">S43</strain>
    </source>
</reference>
<dbReference type="PROSITE" id="PS50893">
    <property type="entry name" value="ABC_TRANSPORTER_2"/>
    <property type="match status" value="2"/>
</dbReference>
<comment type="caution">
    <text evidence="6">The sequence shown here is derived from an EMBL/GenBank/DDBJ whole genome shotgun (WGS) entry which is preliminary data.</text>
</comment>
<feature type="domain" description="ABC transporter" evidence="5">
    <location>
        <begin position="269"/>
        <end position="514"/>
    </location>
</feature>
<evidence type="ECO:0000256" key="1">
    <source>
        <dbReference type="ARBA" id="ARBA00022448"/>
    </source>
</evidence>
<dbReference type="Proteomes" id="UP000325576">
    <property type="component" value="Unassembled WGS sequence"/>
</dbReference>
<keyword evidence="2" id="KW-0677">Repeat</keyword>
<dbReference type="AlphaFoldDB" id="A0A5N5E6R4"/>
<gene>
    <name evidence="6" type="ORF">BS297_10015</name>
</gene>
<keyword evidence="3" id="KW-0547">Nucleotide-binding</keyword>
<keyword evidence="1" id="KW-0813">Transport</keyword>
<dbReference type="SUPFAM" id="SSF52540">
    <property type="entry name" value="P-loop containing nucleoside triphosphate hydrolases"/>
    <property type="match status" value="2"/>
</dbReference>
<name>A0A5N5E6R4_RHOER</name>
<dbReference type="SMART" id="SM00382">
    <property type="entry name" value="AAA"/>
    <property type="match status" value="2"/>
</dbReference>
<dbReference type="InterPro" id="IPR003439">
    <property type="entry name" value="ABC_transporter-like_ATP-bd"/>
</dbReference>
<evidence type="ECO:0000313" key="7">
    <source>
        <dbReference type="Proteomes" id="UP000325576"/>
    </source>
</evidence>
<dbReference type="EMBL" id="MRBO01000316">
    <property type="protein sequence ID" value="KAB2585511.1"/>
    <property type="molecule type" value="Genomic_DNA"/>
</dbReference>
<evidence type="ECO:0000256" key="2">
    <source>
        <dbReference type="ARBA" id="ARBA00022737"/>
    </source>
</evidence>
<dbReference type="InterPro" id="IPR003593">
    <property type="entry name" value="AAA+_ATPase"/>
</dbReference>
<protein>
    <recommendedName>
        <fullName evidence="5">ABC transporter domain-containing protein</fullName>
    </recommendedName>
</protein>
<dbReference type="Gene3D" id="3.40.50.300">
    <property type="entry name" value="P-loop containing nucleotide triphosphate hydrolases"/>
    <property type="match status" value="2"/>
</dbReference>
<dbReference type="CDD" id="cd03215">
    <property type="entry name" value="ABC_Carb_Monos_II"/>
    <property type="match status" value="1"/>
</dbReference>
<accession>A0A5N5E6R4</accession>
<feature type="domain" description="ABC transporter" evidence="5">
    <location>
        <begin position="12"/>
        <end position="254"/>
    </location>
</feature>
<evidence type="ECO:0000256" key="4">
    <source>
        <dbReference type="ARBA" id="ARBA00022840"/>
    </source>
</evidence>
<dbReference type="PANTHER" id="PTHR43790:SF9">
    <property type="entry name" value="GALACTOFURANOSE TRANSPORTER ATP-BINDING PROTEIN YTFR"/>
    <property type="match status" value="1"/>
</dbReference>
<dbReference type="InterPro" id="IPR027417">
    <property type="entry name" value="P-loop_NTPase"/>
</dbReference>
<evidence type="ECO:0000256" key="3">
    <source>
        <dbReference type="ARBA" id="ARBA00022741"/>
    </source>
</evidence>
<proteinExistence type="predicted"/>
<dbReference type="PANTHER" id="PTHR43790">
    <property type="entry name" value="CARBOHYDRATE TRANSPORT ATP-BINDING PROTEIN MG119-RELATED"/>
    <property type="match status" value="1"/>
</dbReference>
<dbReference type="InterPro" id="IPR050107">
    <property type="entry name" value="ABC_carbohydrate_import_ATPase"/>
</dbReference>